<keyword evidence="5 10" id="KW-0472">Membrane</keyword>
<evidence type="ECO:0000256" key="7">
    <source>
        <dbReference type="ARBA" id="ARBA00023288"/>
    </source>
</evidence>
<name>A0A7S1MFG2_ALECA</name>
<dbReference type="PANTHER" id="PTHR22883">
    <property type="entry name" value="ZINC FINGER DHHC DOMAIN CONTAINING PROTEIN"/>
    <property type="match status" value="1"/>
</dbReference>
<feature type="transmembrane region" description="Helical" evidence="10">
    <location>
        <begin position="21"/>
        <end position="42"/>
    </location>
</feature>
<evidence type="ECO:0000259" key="11">
    <source>
        <dbReference type="Pfam" id="PF01529"/>
    </source>
</evidence>
<proteinExistence type="inferred from homology"/>
<keyword evidence="7" id="KW-0449">Lipoprotein</keyword>
<keyword evidence="8 10" id="KW-0012">Acyltransferase</keyword>
<dbReference type="InterPro" id="IPR039859">
    <property type="entry name" value="PFA4/ZDH16/20/ERF2-like"/>
</dbReference>
<keyword evidence="4 10" id="KW-1133">Transmembrane helix</keyword>
<feature type="domain" description="Palmitoyltransferase DHHC" evidence="11">
    <location>
        <begin position="118"/>
        <end position="252"/>
    </location>
</feature>
<evidence type="ECO:0000256" key="8">
    <source>
        <dbReference type="ARBA" id="ARBA00023315"/>
    </source>
</evidence>
<gene>
    <name evidence="12" type="ORF">ACAT0790_LOCUS21557</name>
</gene>
<dbReference type="GO" id="GO:0005783">
    <property type="term" value="C:endoplasmic reticulum"/>
    <property type="evidence" value="ECO:0007669"/>
    <property type="project" value="TreeGrafter"/>
</dbReference>
<evidence type="ECO:0000256" key="9">
    <source>
        <dbReference type="ARBA" id="ARBA00048048"/>
    </source>
</evidence>
<dbReference type="GO" id="GO:0005794">
    <property type="term" value="C:Golgi apparatus"/>
    <property type="evidence" value="ECO:0007669"/>
    <property type="project" value="TreeGrafter"/>
</dbReference>
<keyword evidence="2 10" id="KW-0808">Transferase</keyword>
<dbReference type="EC" id="2.3.1.225" evidence="10"/>
<protein>
    <recommendedName>
        <fullName evidence="10">Palmitoyltransferase</fullName>
        <ecNumber evidence="10">2.3.1.225</ecNumber>
    </recommendedName>
</protein>
<comment type="subcellular location">
    <subcellularLocation>
        <location evidence="1">Endomembrane system</location>
        <topology evidence="1">Multi-pass membrane protein</topology>
    </subcellularLocation>
</comment>
<reference evidence="12" key="1">
    <citation type="submission" date="2021-01" db="EMBL/GenBank/DDBJ databases">
        <authorList>
            <person name="Corre E."/>
            <person name="Pelletier E."/>
            <person name="Niang G."/>
            <person name="Scheremetjew M."/>
            <person name="Finn R."/>
            <person name="Kale V."/>
            <person name="Holt S."/>
            <person name="Cochrane G."/>
            <person name="Meng A."/>
            <person name="Brown T."/>
            <person name="Cohen L."/>
        </authorList>
    </citation>
    <scope>NUCLEOTIDE SEQUENCE</scope>
    <source>
        <strain evidence="12">OF101</strain>
    </source>
</reference>
<evidence type="ECO:0000313" key="12">
    <source>
        <dbReference type="EMBL" id="CAD9129762.1"/>
    </source>
</evidence>
<feature type="transmembrane region" description="Helical" evidence="10">
    <location>
        <begin position="215"/>
        <end position="236"/>
    </location>
</feature>
<accession>A0A7S1MFG2</accession>
<dbReference type="PROSITE" id="PS50216">
    <property type="entry name" value="DHHC"/>
    <property type="match status" value="1"/>
</dbReference>
<evidence type="ECO:0000256" key="1">
    <source>
        <dbReference type="ARBA" id="ARBA00004127"/>
    </source>
</evidence>
<keyword evidence="6" id="KW-0564">Palmitate</keyword>
<dbReference type="Pfam" id="PF01529">
    <property type="entry name" value="DHHC"/>
    <property type="match status" value="1"/>
</dbReference>
<keyword evidence="3 10" id="KW-0812">Transmembrane</keyword>
<evidence type="ECO:0000256" key="6">
    <source>
        <dbReference type="ARBA" id="ARBA00023139"/>
    </source>
</evidence>
<dbReference type="AlphaFoldDB" id="A0A7S1MFG2"/>
<feature type="transmembrane region" description="Helical" evidence="10">
    <location>
        <begin position="54"/>
        <end position="76"/>
    </location>
</feature>
<dbReference type="PANTHER" id="PTHR22883:SF43">
    <property type="entry name" value="PALMITOYLTRANSFERASE APP"/>
    <property type="match status" value="1"/>
</dbReference>
<organism evidence="12">
    <name type="scientific">Alexandrium catenella</name>
    <name type="common">Red tide dinoflagellate</name>
    <name type="synonym">Gonyaulax catenella</name>
    <dbReference type="NCBI Taxonomy" id="2925"/>
    <lineage>
        <taxon>Eukaryota</taxon>
        <taxon>Sar</taxon>
        <taxon>Alveolata</taxon>
        <taxon>Dinophyceae</taxon>
        <taxon>Gonyaulacales</taxon>
        <taxon>Pyrocystaceae</taxon>
        <taxon>Alexandrium</taxon>
    </lineage>
</organism>
<comment type="catalytic activity">
    <reaction evidence="9 10">
        <text>L-cysteinyl-[protein] + hexadecanoyl-CoA = S-hexadecanoyl-L-cysteinyl-[protein] + CoA</text>
        <dbReference type="Rhea" id="RHEA:36683"/>
        <dbReference type="Rhea" id="RHEA-COMP:10131"/>
        <dbReference type="Rhea" id="RHEA-COMP:11032"/>
        <dbReference type="ChEBI" id="CHEBI:29950"/>
        <dbReference type="ChEBI" id="CHEBI:57287"/>
        <dbReference type="ChEBI" id="CHEBI:57379"/>
        <dbReference type="ChEBI" id="CHEBI:74151"/>
        <dbReference type="EC" id="2.3.1.225"/>
    </reaction>
</comment>
<dbReference type="GO" id="GO:0006612">
    <property type="term" value="P:protein targeting to membrane"/>
    <property type="evidence" value="ECO:0007669"/>
    <property type="project" value="TreeGrafter"/>
</dbReference>
<dbReference type="GO" id="GO:0019706">
    <property type="term" value="F:protein-cysteine S-palmitoyltransferase activity"/>
    <property type="evidence" value="ECO:0007669"/>
    <property type="project" value="UniProtKB-EC"/>
</dbReference>
<dbReference type="EMBL" id="HBGE01035504">
    <property type="protein sequence ID" value="CAD9129762.1"/>
    <property type="molecule type" value="Transcribed_RNA"/>
</dbReference>
<dbReference type="InterPro" id="IPR001594">
    <property type="entry name" value="Palmitoyltrfase_DHHC"/>
</dbReference>
<sequence length="328" mass="36288">MAHRVYGNNKVFLQGRLISGPDVRSCAFSVVMIAAPSVLWHIEVGEFFATRYSIVMPIVVGLMQAASLLLLVCTAFSDPGIMPRQKDYAEQYDPRSNTYRAKQPPRYFEVLVRGHPFKLKYCTTCNIYRPPRCTHCSVCENCIERFDHHCPWIGNCIGKRNYWLFYSFVSFTGAMNATVLATSVAQLFILTQEIGESDGLGGGDALVKALSREPITAAVAVYCTAVVWFTVGLCLYHNYLVCTNQTTYEQIKGAYSVGNNPFHMGAFANWQEILCSRVRPRYFNPFTGKLLWPPTPAEFTPSVTAAVASAPLRKAAPTAGETTAGAAS</sequence>
<comment type="domain">
    <text evidence="10">The DHHC domain is required for palmitoyltransferase activity.</text>
</comment>
<evidence type="ECO:0000256" key="5">
    <source>
        <dbReference type="ARBA" id="ARBA00023136"/>
    </source>
</evidence>
<evidence type="ECO:0000256" key="3">
    <source>
        <dbReference type="ARBA" id="ARBA00022692"/>
    </source>
</evidence>
<comment type="similarity">
    <text evidence="10">Belongs to the DHHC palmitoyltransferase family.</text>
</comment>
<evidence type="ECO:0000256" key="2">
    <source>
        <dbReference type="ARBA" id="ARBA00022679"/>
    </source>
</evidence>
<evidence type="ECO:0000256" key="4">
    <source>
        <dbReference type="ARBA" id="ARBA00022989"/>
    </source>
</evidence>
<feature type="transmembrane region" description="Helical" evidence="10">
    <location>
        <begin position="163"/>
        <end position="189"/>
    </location>
</feature>
<evidence type="ECO:0000256" key="10">
    <source>
        <dbReference type="RuleBase" id="RU079119"/>
    </source>
</evidence>